<sequence>MEAATFKINQDILNTWKNELESILISLPELQKTRKYSKKNTFFHYTNLLGLKAIVENQSFFASNSAFLNDKEEFYFGIKLFCETIDNLESKKEFLACKGLFKNIKSLLNLKKSNRYVTCFSLNGDLLSQWRAYADDGKGIAIGFDPKRLSEAFEIKAEGLFIVYKDSQQKIISNAVLRECTKFYIEKKKLFNWGGNEQFDKIVAEEITFFINRYVGQFKHRAFIEEYEYRFDLAIDSDINQNRELHYRVGKNNLLVPYLLLKTNYQDEKEQRQKSEQGLEELEKDKKYKVKQLPISSIIIGPSMDFDLNKLSIEEFLKKHGYSNVSIEKSKVPYRI</sequence>
<protein>
    <recommendedName>
        <fullName evidence="3">DUF2971 domain-containing protein</fullName>
    </recommendedName>
</protein>
<dbReference type="EMBL" id="BAABCR010000003">
    <property type="protein sequence ID" value="GAA4022506.1"/>
    <property type="molecule type" value="Genomic_DNA"/>
</dbReference>
<dbReference type="InterPro" id="IPR021352">
    <property type="entry name" value="DUF2971"/>
</dbReference>
<proteinExistence type="predicted"/>
<evidence type="ECO:0008006" key="3">
    <source>
        <dbReference type="Google" id="ProtNLM"/>
    </source>
</evidence>
<evidence type="ECO:0000313" key="1">
    <source>
        <dbReference type="EMBL" id="GAA4022506.1"/>
    </source>
</evidence>
<evidence type="ECO:0000313" key="2">
    <source>
        <dbReference type="Proteomes" id="UP001500968"/>
    </source>
</evidence>
<reference evidence="2" key="1">
    <citation type="journal article" date="2019" name="Int. J. Syst. Evol. Microbiol.">
        <title>The Global Catalogue of Microorganisms (GCM) 10K type strain sequencing project: providing services to taxonomists for standard genome sequencing and annotation.</title>
        <authorList>
            <consortium name="The Broad Institute Genomics Platform"/>
            <consortium name="The Broad Institute Genome Sequencing Center for Infectious Disease"/>
            <person name="Wu L."/>
            <person name="Ma J."/>
        </authorList>
    </citation>
    <scope>NUCLEOTIDE SEQUENCE [LARGE SCALE GENOMIC DNA]</scope>
    <source>
        <strain evidence="2">JCM 17064</strain>
    </source>
</reference>
<name>A0ABP7T869_9FLAO</name>
<accession>A0ABP7T869</accession>
<comment type="caution">
    <text evidence="1">The sequence shown here is derived from an EMBL/GenBank/DDBJ whole genome shotgun (WGS) entry which is preliminary data.</text>
</comment>
<dbReference type="RefSeq" id="WP_324691945.1">
    <property type="nucleotide sequence ID" value="NZ_BAABCR010000003.1"/>
</dbReference>
<dbReference type="Pfam" id="PF11185">
    <property type="entry name" value="DUF2971"/>
    <property type="match status" value="1"/>
</dbReference>
<organism evidence="1 2">
    <name type="scientific">Flavobacterium cheonhonense</name>
    <dbReference type="NCBI Taxonomy" id="706185"/>
    <lineage>
        <taxon>Bacteria</taxon>
        <taxon>Pseudomonadati</taxon>
        <taxon>Bacteroidota</taxon>
        <taxon>Flavobacteriia</taxon>
        <taxon>Flavobacteriales</taxon>
        <taxon>Flavobacteriaceae</taxon>
        <taxon>Flavobacterium</taxon>
    </lineage>
</organism>
<gene>
    <name evidence="1" type="ORF">GCM10022386_01760</name>
</gene>
<dbReference type="Proteomes" id="UP001500968">
    <property type="component" value="Unassembled WGS sequence"/>
</dbReference>
<keyword evidence="2" id="KW-1185">Reference proteome</keyword>